<evidence type="ECO:0000313" key="9">
    <source>
        <dbReference type="EMBL" id="GIT95876.1"/>
    </source>
</evidence>
<dbReference type="EMBL" id="BPFH01000004">
    <property type="protein sequence ID" value="GIT95876.1"/>
    <property type="molecule type" value="Genomic_DNA"/>
</dbReference>
<comment type="caution">
    <text evidence="9">The sequence shown here is derived from an EMBL/GenBank/DDBJ whole genome shotgun (WGS) entry which is preliminary data.</text>
</comment>
<protein>
    <recommendedName>
        <fullName evidence="3">DNA topoisomerase</fullName>
        <ecNumber evidence="3">5.6.2.1</ecNumber>
    </recommendedName>
</protein>
<dbReference type="InterPro" id="IPR049331">
    <property type="entry name" value="Top1B_N_bact"/>
</dbReference>
<dbReference type="InterPro" id="IPR014711">
    <property type="entry name" value="TopoI_cat_a-hlx-sub_euk"/>
</dbReference>
<organism evidence="9 10">
    <name type="scientific">Jannaschia pagri</name>
    <dbReference type="NCBI Taxonomy" id="2829797"/>
    <lineage>
        <taxon>Bacteria</taxon>
        <taxon>Pseudomonadati</taxon>
        <taxon>Pseudomonadota</taxon>
        <taxon>Alphaproteobacteria</taxon>
        <taxon>Rhodobacterales</taxon>
        <taxon>Roseobacteraceae</taxon>
        <taxon>Jannaschia</taxon>
    </lineage>
</organism>
<name>A0ABQ4NNA0_9RHOB</name>
<evidence type="ECO:0000259" key="7">
    <source>
        <dbReference type="Pfam" id="PF01028"/>
    </source>
</evidence>
<dbReference type="InterPro" id="IPR001631">
    <property type="entry name" value="TopoI"/>
</dbReference>
<comment type="catalytic activity">
    <reaction evidence="1">
        <text>ATP-independent breakage of single-stranded DNA, followed by passage and rejoining.</text>
        <dbReference type="EC" id="5.6.2.1"/>
    </reaction>
</comment>
<dbReference type="InterPro" id="IPR013500">
    <property type="entry name" value="TopoI_cat_euk"/>
</dbReference>
<dbReference type="InterPro" id="IPR035447">
    <property type="entry name" value="DNA_topo_I_N_sf"/>
</dbReference>
<evidence type="ECO:0000256" key="6">
    <source>
        <dbReference type="ARBA" id="ARBA00023235"/>
    </source>
</evidence>
<keyword evidence="5" id="KW-0238">DNA-binding</keyword>
<dbReference type="InterPro" id="IPR011010">
    <property type="entry name" value="DNA_brk_join_enz"/>
</dbReference>
<dbReference type="Proteomes" id="UP000786693">
    <property type="component" value="Unassembled WGS sequence"/>
</dbReference>
<feature type="domain" description="DNA topoisomerase IB N-terminal" evidence="8">
    <location>
        <begin position="3"/>
        <end position="34"/>
    </location>
</feature>
<dbReference type="SUPFAM" id="SSF56349">
    <property type="entry name" value="DNA breaking-rejoining enzymes"/>
    <property type="match status" value="1"/>
</dbReference>
<accession>A0ABQ4NNA0</accession>
<keyword evidence="10" id="KW-1185">Reference proteome</keyword>
<keyword evidence="4" id="KW-0799">Topoisomerase</keyword>
<dbReference type="PRINTS" id="PR00416">
    <property type="entry name" value="EUTPISMRASEI"/>
</dbReference>
<evidence type="ECO:0000313" key="10">
    <source>
        <dbReference type="Proteomes" id="UP000786693"/>
    </source>
</evidence>
<sequence length="289" mass="31514">MTKQRLRALAVPPAYTSVWMSPHSEGYLLATGRDAAGRKQYRYHPRWMEHHAASKFDRLGALARALPRLRRWIAGHLAGKGMAEDDAIAIVLALMDRHSLRIGARRYTRENGSFGATTLQSRHLRVVGSQGKLSYRAKGGTPVTKRISGRNLTARLTDLKGSKRQTRLIRWYDARGVARPVDPKRAADRMADVGGEDITPKDFRTWNGSRAAYLVAAQEDVPPLSALATAAAEALHNTPAVARKSYIHPAILDAARAGTTSAWSVGPARSGLRVGEAELADLIADAAVE</sequence>
<feature type="domain" description="DNA topoisomerase I catalytic core eukaryotic-type" evidence="7">
    <location>
        <begin position="51"/>
        <end position="211"/>
    </location>
</feature>
<comment type="similarity">
    <text evidence="2">Belongs to the type IB topoisomerase family.</text>
</comment>
<proteinExistence type="inferred from homology"/>
<dbReference type="PROSITE" id="PS52038">
    <property type="entry name" value="TOPO_IB_2"/>
    <property type="match status" value="1"/>
</dbReference>
<dbReference type="EC" id="5.6.2.1" evidence="3"/>
<evidence type="ECO:0000256" key="2">
    <source>
        <dbReference type="ARBA" id="ARBA00006645"/>
    </source>
</evidence>
<evidence type="ECO:0000256" key="4">
    <source>
        <dbReference type="ARBA" id="ARBA00023029"/>
    </source>
</evidence>
<dbReference type="Pfam" id="PF21338">
    <property type="entry name" value="Top1B_N_bact"/>
    <property type="match status" value="1"/>
</dbReference>
<dbReference type="SUPFAM" id="SSF55869">
    <property type="entry name" value="DNA topoisomerase I domain"/>
    <property type="match status" value="1"/>
</dbReference>
<dbReference type="Gene3D" id="3.90.15.10">
    <property type="entry name" value="Topoisomerase I, Chain A, domain 3"/>
    <property type="match status" value="1"/>
</dbReference>
<dbReference type="Gene3D" id="1.10.132.120">
    <property type="match status" value="1"/>
</dbReference>
<dbReference type="Pfam" id="PF01028">
    <property type="entry name" value="Topoisom_I"/>
    <property type="match status" value="1"/>
</dbReference>
<keyword evidence="6" id="KW-0413">Isomerase</keyword>
<evidence type="ECO:0000256" key="5">
    <source>
        <dbReference type="ARBA" id="ARBA00023125"/>
    </source>
</evidence>
<evidence type="ECO:0000259" key="8">
    <source>
        <dbReference type="Pfam" id="PF21338"/>
    </source>
</evidence>
<gene>
    <name evidence="9" type="ORF">JANAI62_24990</name>
</gene>
<dbReference type="Gene3D" id="3.30.66.10">
    <property type="entry name" value="DNA topoisomerase I domain"/>
    <property type="match status" value="1"/>
</dbReference>
<reference evidence="9 10" key="1">
    <citation type="submission" date="2021-05" db="EMBL/GenBank/DDBJ databases">
        <title>Bacteria Genome sequencing.</title>
        <authorList>
            <person name="Takabe Y."/>
            <person name="Nakajima Y."/>
            <person name="Suzuki S."/>
            <person name="Shiozaki T."/>
        </authorList>
    </citation>
    <scope>NUCLEOTIDE SEQUENCE [LARGE SCALE GENOMIC DNA]</scope>
    <source>
        <strain evidence="9 10">AI_62</strain>
    </source>
</reference>
<evidence type="ECO:0000256" key="3">
    <source>
        <dbReference type="ARBA" id="ARBA00012891"/>
    </source>
</evidence>
<evidence type="ECO:0000256" key="1">
    <source>
        <dbReference type="ARBA" id="ARBA00000213"/>
    </source>
</evidence>